<dbReference type="GO" id="GO:0003735">
    <property type="term" value="F:structural constituent of ribosome"/>
    <property type="evidence" value="ECO:0007669"/>
    <property type="project" value="InterPro"/>
</dbReference>
<dbReference type="SUPFAM" id="SSF143800">
    <property type="entry name" value="L28p-like"/>
    <property type="match status" value="1"/>
</dbReference>
<dbReference type="NCBIfam" id="NF001809">
    <property type="entry name" value="PRK00528.1"/>
    <property type="match status" value="1"/>
</dbReference>
<dbReference type="HAMAP" id="MF_00501">
    <property type="entry name" value="Ribosomal_bL31_1"/>
    <property type="match status" value="1"/>
</dbReference>
<feature type="binding site" evidence="8">
    <location>
        <position position="18"/>
    </location>
    <ligand>
        <name>Zn(2+)</name>
        <dbReference type="ChEBI" id="CHEBI:29105"/>
    </ligand>
</feature>
<keyword evidence="8" id="KW-0479">Metal-binding</keyword>
<dbReference type="InterPro" id="IPR002150">
    <property type="entry name" value="Ribosomal_bL31"/>
</dbReference>
<evidence type="ECO:0000256" key="2">
    <source>
        <dbReference type="ARBA" id="ARBA00011838"/>
    </source>
</evidence>
<dbReference type="PANTHER" id="PTHR33280">
    <property type="entry name" value="50S RIBOSOMAL PROTEIN L31, CHLOROPLASTIC"/>
    <property type="match status" value="1"/>
</dbReference>
<gene>
    <name evidence="8" type="primary">rpmE</name>
    <name evidence="9" type="ORF">C0039_08550</name>
</gene>
<dbReference type="Pfam" id="PF01197">
    <property type="entry name" value="Ribosomal_L31"/>
    <property type="match status" value="1"/>
</dbReference>
<keyword evidence="10" id="KW-1185">Reference proteome</keyword>
<comment type="function">
    <text evidence="8">Binds the 23S rRNA.</text>
</comment>
<dbReference type="EMBL" id="PKUS01000008">
    <property type="protein sequence ID" value="PLW69106.1"/>
    <property type="molecule type" value="Genomic_DNA"/>
</dbReference>
<dbReference type="RefSeq" id="WP_075999887.1">
    <property type="nucleotide sequence ID" value="NZ_PKUS01000008.1"/>
</dbReference>
<evidence type="ECO:0000256" key="4">
    <source>
        <dbReference type="ARBA" id="ARBA00022884"/>
    </source>
</evidence>
<accession>A0A2N5X3N1</accession>
<dbReference type="PRINTS" id="PR01249">
    <property type="entry name" value="RIBOSOMALL31"/>
</dbReference>
<dbReference type="InterPro" id="IPR027491">
    <property type="entry name" value="Ribosomal_bL31_A"/>
</dbReference>
<evidence type="ECO:0000256" key="8">
    <source>
        <dbReference type="HAMAP-Rule" id="MF_00501"/>
    </source>
</evidence>
<evidence type="ECO:0000256" key="1">
    <source>
        <dbReference type="ARBA" id="ARBA00009296"/>
    </source>
</evidence>
<dbReference type="InterPro" id="IPR042105">
    <property type="entry name" value="Ribosomal_bL31_sf"/>
</dbReference>
<dbReference type="GO" id="GO:0046872">
    <property type="term" value="F:metal ion binding"/>
    <property type="evidence" value="ECO:0007669"/>
    <property type="project" value="UniProtKB-KW"/>
</dbReference>
<dbReference type="AlphaFoldDB" id="A0A2N5X3N1"/>
<dbReference type="NCBIfam" id="NF000612">
    <property type="entry name" value="PRK00019.1"/>
    <property type="match status" value="1"/>
</dbReference>
<dbReference type="PANTHER" id="PTHR33280:SF6">
    <property type="entry name" value="LARGE RIBOSOMAL SUBUNIT PROTEIN BL31A"/>
    <property type="match status" value="1"/>
</dbReference>
<dbReference type="PROSITE" id="PS01143">
    <property type="entry name" value="RIBOSOMAL_L31"/>
    <property type="match status" value="1"/>
</dbReference>
<reference evidence="9 10" key="1">
    <citation type="submission" date="2018-01" db="EMBL/GenBank/DDBJ databases">
        <title>The draft genome sequence of Halioglobus lutimaris HF004.</title>
        <authorList>
            <person name="Du Z.-J."/>
            <person name="Shi M.-J."/>
        </authorList>
    </citation>
    <scope>NUCLEOTIDE SEQUENCE [LARGE SCALE GENOMIC DNA]</scope>
    <source>
        <strain evidence="9 10">HF004</strain>
    </source>
</reference>
<comment type="caution">
    <text evidence="9">The sequence shown here is derived from an EMBL/GenBank/DDBJ whole genome shotgun (WGS) entry which is preliminary data.</text>
</comment>
<name>A0A2N5X3N1_9GAMM</name>
<protein>
    <recommendedName>
        <fullName evidence="7 8">Large ribosomal subunit protein bL31</fullName>
    </recommendedName>
</protein>
<dbReference type="Proteomes" id="UP000235005">
    <property type="component" value="Unassembled WGS sequence"/>
</dbReference>
<evidence type="ECO:0000256" key="6">
    <source>
        <dbReference type="ARBA" id="ARBA00023274"/>
    </source>
</evidence>
<evidence type="ECO:0000313" key="9">
    <source>
        <dbReference type="EMBL" id="PLW69106.1"/>
    </source>
</evidence>
<evidence type="ECO:0000256" key="3">
    <source>
        <dbReference type="ARBA" id="ARBA00022730"/>
    </source>
</evidence>
<dbReference type="GO" id="GO:0006412">
    <property type="term" value="P:translation"/>
    <property type="evidence" value="ECO:0007669"/>
    <property type="project" value="UniProtKB-UniRule"/>
</dbReference>
<dbReference type="GO" id="GO:0019843">
    <property type="term" value="F:rRNA binding"/>
    <property type="evidence" value="ECO:0007669"/>
    <property type="project" value="UniProtKB-KW"/>
</dbReference>
<keyword evidence="8" id="KW-0862">Zinc</keyword>
<comment type="similarity">
    <text evidence="1 8">Belongs to the bacterial ribosomal protein bL31 family. Type A subfamily.</text>
</comment>
<feature type="binding site" evidence="8">
    <location>
        <position position="16"/>
    </location>
    <ligand>
        <name>Zn(2+)</name>
        <dbReference type="ChEBI" id="CHEBI:29105"/>
    </ligand>
</feature>
<evidence type="ECO:0000313" key="10">
    <source>
        <dbReference type="Proteomes" id="UP000235005"/>
    </source>
</evidence>
<keyword evidence="6 8" id="KW-0687">Ribonucleoprotein</keyword>
<evidence type="ECO:0000256" key="7">
    <source>
        <dbReference type="ARBA" id="ARBA00035687"/>
    </source>
</evidence>
<dbReference type="OrthoDB" id="9803251at2"/>
<keyword evidence="5 8" id="KW-0689">Ribosomal protein</keyword>
<feature type="binding site" evidence="8">
    <location>
        <position position="40"/>
    </location>
    <ligand>
        <name>Zn(2+)</name>
        <dbReference type="ChEBI" id="CHEBI:29105"/>
    </ligand>
</feature>
<dbReference type="NCBIfam" id="TIGR00105">
    <property type="entry name" value="L31"/>
    <property type="match status" value="1"/>
</dbReference>
<comment type="cofactor">
    <cofactor evidence="8">
        <name>Zn(2+)</name>
        <dbReference type="ChEBI" id="CHEBI:29105"/>
    </cofactor>
    <text evidence="8">Binds 1 zinc ion per subunit.</text>
</comment>
<feature type="binding site" evidence="8">
    <location>
        <position position="37"/>
    </location>
    <ligand>
        <name>Zn(2+)</name>
        <dbReference type="ChEBI" id="CHEBI:29105"/>
    </ligand>
</feature>
<proteinExistence type="inferred from homology"/>
<dbReference type="GO" id="GO:0005840">
    <property type="term" value="C:ribosome"/>
    <property type="evidence" value="ECO:0007669"/>
    <property type="project" value="UniProtKB-KW"/>
</dbReference>
<comment type="subunit">
    <text evidence="2 8">Part of the 50S ribosomal subunit.</text>
</comment>
<evidence type="ECO:0000256" key="5">
    <source>
        <dbReference type="ARBA" id="ARBA00022980"/>
    </source>
</evidence>
<sequence>MQTEIHPKYEAVTATCSCGNKIETRSTLCKDIHIDVCSQCHPFFTGKQKIVDSGGRVDRFNKRFGNRGSKR</sequence>
<keyword evidence="3 8" id="KW-0699">rRNA-binding</keyword>
<keyword evidence="4 8" id="KW-0694">RNA-binding</keyword>
<dbReference type="Gene3D" id="4.10.830.30">
    <property type="entry name" value="Ribosomal protein L31"/>
    <property type="match status" value="1"/>
</dbReference>
<dbReference type="GO" id="GO:1990904">
    <property type="term" value="C:ribonucleoprotein complex"/>
    <property type="evidence" value="ECO:0007669"/>
    <property type="project" value="UniProtKB-KW"/>
</dbReference>
<organism evidence="9 10">
    <name type="scientific">Pseudohalioglobus lutimaris</name>
    <dbReference type="NCBI Taxonomy" id="1737061"/>
    <lineage>
        <taxon>Bacteria</taxon>
        <taxon>Pseudomonadati</taxon>
        <taxon>Pseudomonadota</taxon>
        <taxon>Gammaproteobacteria</taxon>
        <taxon>Cellvibrionales</taxon>
        <taxon>Halieaceae</taxon>
        <taxon>Pseudohalioglobus</taxon>
    </lineage>
</organism>
<dbReference type="InterPro" id="IPR034704">
    <property type="entry name" value="Ribosomal_bL28/bL31-like_sf"/>
</dbReference>